<feature type="transmembrane region" description="Helical" evidence="1">
    <location>
        <begin position="237"/>
        <end position="263"/>
    </location>
</feature>
<keyword evidence="1" id="KW-0472">Membrane</keyword>
<dbReference type="AlphaFoldDB" id="S8FUC3"/>
<gene>
    <name evidence="3" type="ORF">FOMPIDRAFT_1048410</name>
</gene>
<evidence type="ECO:0000313" key="4">
    <source>
        <dbReference type="Proteomes" id="UP000015241"/>
    </source>
</evidence>
<keyword evidence="1" id="KW-0812">Transmembrane</keyword>
<proteinExistence type="predicted"/>
<feature type="chain" id="PRO_5004551828" evidence="2">
    <location>
        <begin position="17"/>
        <end position="462"/>
    </location>
</feature>
<organism evidence="3 4">
    <name type="scientific">Fomitopsis schrenkii</name>
    <name type="common">Brown rot fungus</name>
    <dbReference type="NCBI Taxonomy" id="2126942"/>
    <lineage>
        <taxon>Eukaryota</taxon>
        <taxon>Fungi</taxon>
        <taxon>Dikarya</taxon>
        <taxon>Basidiomycota</taxon>
        <taxon>Agaricomycotina</taxon>
        <taxon>Agaricomycetes</taxon>
        <taxon>Polyporales</taxon>
        <taxon>Fomitopsis</taxon>
    </lineage>
</organism>
<keyword evidence="1" id="KW-1133">Transmembrane helix</keyword>
<protein>
    <submittedName>
        <fullName evidence="3">Uncharacterized protein</fullName>
    </submittedName>
</protein>
<dbReference type="InParanoid" id="S8FUC3"/>
<dbReference type="EMBL" id="KE504139">
    <property type="protein sequence ID" value="EPT01815.1"/>
    <property type="molecule type" value="Genomic_DNA"/>
</dbReference>
<evidence type="ECO:0000256" key="1">
    <source>
        <dbReference type="SAM" id="Phobius"/>
    </source>
</evidence>
<feature type="signal peptide" evidence="2">
    <location>
        <begin position="1"/>
        <end position="16"/>
    </location>
</feature>
<accession>S8FUC3</accession>
<feature type="transmembrane region" description="Helical" evidence="1">
    <location>
        <begin position="207"/>
        <end position="225"/>
    </location>
</feature>
<keyword evidence="2" id="KW-0732">Signal</keyword>
<evidence type="ECO:0000256" key="2">
    <source>
        <dbReference type="SAM" id="SignalP"/>
    </source>
</evidence>
<keyword evidence="4" id="KW-1185">Reference proteome</keyword>
<reference evidence="3 4" key="1">
    <citation type="journal article" date="2012" name="Science">
        <title>The Paleozoic origin of enzymatic lignin decomposition reconstructed from 31 fungal genomes.</title>
        <authorList>
            <person name="Floudas D."/>
            <person name="Binder M."/>
            <person name="Riley R."/>
            <person name="Barry K."/>
            <person name="Blanchette R.A."/>
            <person name="Henrissat B."/>
            <person name="Martinez A.T."/>
            <person name="Otillar R."/>
            <person name="Spatafora J.W."/>
            <person name="Yadav J.S."/>
            <person name="Aerts A."/>
            <person name="Benoit I."/>
            <person name="Boyd A."/>
            <person name="Carlson A."/>
            <person name="Copeland A."/>
            <person name="Coutinho P.M."/>
            <person name="de Vries R.P."/>
            <person name="Ferreira P."/>
            <person name="Findley K."/>
            <person name="Foster B."/>
            <person name="Gaskell J."/>
            <person name="Glotzer D."/>
            <person name="Gorecki P."/>
            <person name="Heitman J."/>
            <person name="Hesse C."/>
            <person name="Hori C."/>
            <person name="Igarashi K."/>
            <person name="Jurgens J.A."/>
            <person name="Kallen N."/>
            <person name="Kersten P."/>
            <person name="Kohler A."/>
            <person name="Kuees U."/>
            <person name="Kumar T.K.A."/>
            <person name="Kuo A."/>
            <person name="LaButti K."/>
            <person name="Larrondo L.F."/>
            <person name="Lindquist E."/>
            <person name="Ling A."/>
            <person name="Lombard V."/>
            <person name="Lucas S."/>
            <person name="Lundell T."/>
            <person name="Martin R."/>
            <person name="McLaughlin D.J."/>
            <person name="Morgenstern I."/>
            <person name="Morin E."/>
            <person name="Murat C."/>
            <person name="Nagy L.G."/>
            <person name="Nolan M."/>
            <person name="Ohm R.A."/>
            <person name="Patyshakuliyeva A."/>
            <person name="Rokas A."/>
            <person name="Ruiz-Duenas F.J."/>
            <person name="Sabat G."/>
            <person name="Salamov A."/>
            <person name="Samejima M."/>
            <person name="Schmutz J."/>
            <person name="Slot J.C."/>
            <person name="St John F."/>
            <person name="Stenlid J."/>
            <person name="Sun H."/>
            <person name="Sun S."/>
            <person name="Syed K."/>
            <person name="Tsang A."/>
            <person name="Wiebenga A."/>
            <person name="Young D."/>
            <person name="Pisabarro A."/>
            <person name="Eastwood D.C."/>
            <person name="Martin F."/>
            <person name="Cullen D."/>
            <person name="Grigoriev I.V."/>
            <person name="Hibbett D.S."/>
        </authorList>
    </citation>
    <scope>NUCLEOTIDE SEQUENCE</scope>
    <source>
        <strain evidence="4">FP-58527</strain>
    </source>
</reference>
<dbReference type="Proteomes" id="UP000015241">
    <property type="component" value="Unassembled WGS sequence"/>
</dbReference>
<sequence length="462" mass="50798">MVLPALGTVALALASATPGGYMYCKAGGWGNRHCPGIVNAYERVANHVQHYMFTREWDLPPEIWYVPEGYFGPEEKWEHDQRIRGYIRHIQWELRVWALTKDLMVPPSYELADWTKDLVVIPPSGPGELIVWKPRRTGLPWELAYTLFPPNGPSPVYDPVYDSTTAPQLEPPVPASTKAVTLTTSLDTVVYDSSAASSLAGTLHTVIAFYTLVIGFIAAGALTPIEPARQAWRSSVLGHIGVLAMLGFVWRAICGSMLLVTALTGIPSDDAIQQAASAIQGTSQQTGSLPRRLTRSLRVVRDHALIGGPRPLVAYNLANWTPRPAQLAQRTSVTVFRDTPVPTILVVARPAARSRTFSSMTVMEARSSVVPNRGPRTMASDVEETQAAGLMTLYGAKKLLRRQAPGVSVLGLWKRRAQRHDELRALRDKMGEEVALRHAQEGLEVLRANLRSMMGFGEQVTP</sequence>
<name>S8FUC3_FOMSC</name>
<dbReference type="OrthoDB" id="2794471at2759"/>
<evidence type="ECO:0000313" key="3">
    <source>
        <dbReference type="EMBL" id="EPT01815.1"/>
    </source>
</evidence>
<dbReference type="HOGENOM" id="CLU_037967_0_0_1"/>